<dbReference type="InterPro" id="IPR023535">
    <property type="entry name" value="TC-AMP_synthase"/>
</dbReference>
<evidence type="ECO:0000256" key="5">
    <source>
        <dbReference type="ARBA" id="ARBA00022695"/>
    </source>
</evidence>
<keyword evidence="6 9" id="KW-0547">Nucleotide-binding</keyword>
<evidence type="ECO:0000256" key="8">
    <source>
        <dbReference type="ARBA" id="ARBA00048366"/>
    </source>
</evidence>
<comment type="subcellular location">
    <subcellularLocation>
        <location evidence="1 9">Cytoplasm</location>
    </subcellularLocation>
</comment>
<protein>
    <recommendedName>
        <fullName evidence="9">Threonylcarbamoyl-AMP synthase</fullName>
        <shortName evidence="9">TC-AMP synthase</shortName>
        <ecNumber evidence="9">2.7.7.87</ecNumber>
    </recommendedName>
    <alternativeName>
        <fullName evidence="9">L-threonylcarbamoyladenylate synthase</fullName>
    </alternativeName>
    <alternativeName>
        <fullName evidence="9">t(6)A37 threonylcarbamoyladenosine biosynthesis protein TsaC</fullName>
    </alternativeName>
    <alternativeName>
        <fullName evidence="9">tRNA threonylcarbamoyladenosine biosynthesis protein TsaC</fullName>
    </alternativeName>
</protein>
<evidence type="ECO:0000313" key="12">
    <source>
        <dbReference type="Proteomes" id="UP001301442"/>
    </source>
</evidence>
<comment type="similarity">
    <text evidence="9">Belongs to the SUA5 family. TsaC subfamily.</text>
</comment>
<keyword evidence="4 9" id="KW-0819">tRNA processing</keyword>
<evidence type="ECO:0000256" key="1">
    <source>
        <dbReference type="ARBA" id="ARBA00004496"/>
    </source>
</evidence>
<dbReference type="PANTHER" id="PTHR17490">
    <property type="entry name" value="SUA5"/>
    <property type="match status" value="1"/>
</dbReference>
<dbReference type="Proteomes" id="UP001301442">
    <property type="component" value="Chromosome"/>
</dbReference>
<gene>
    <name evidence="9" type="primary">tsaC</name>
    <name evidence="11" type="ORF">RI844_14040</name>
</gene>
<evidence type="ECO:0000256" key="4">
    <source>
        <dbReference type="ARBA" id="ARBA00022694"/>
    </source>
</evidence>
<keyword evidence="12" id="KW-1185">Reference proteome</keyword>
<dbReference type="HAMAP" id="MF_01852">
    <property type="entry name" value="TsaC"/>
    <property type="match status" value="1"/>
</dbReference>
<evidence type="ECO:0000313" key="11">
    <source>
        <dbReference type="EMBL" id="WOH36488.1"/>
    </source>
</evidence>
<dbReference type="Gene3D" id="3.90.870.10">
    <property type="entry name" value="DHBP synthase"/>
    <property type="match status" value="1"/>
</dbReference>
<evidence type="ECO:0000256" key="6">
    <source>
        <dbReference type="ARBA" id="ARBA00022741"/>
    </source>
</evidence>
<dbReference type="InterPro" id="IPR050156">
    <property type="entry name" value="TC-AMP_synthase_SUA5"/>
</dbReference>
<evidence type="ECO:0000256" key="3">
    <source>
        <dbReference type="ARBA" id="ARBA00022679"/>
    </source>
</evidence>
<feature type="domain" description="YrdC-like" evidence="10">
    <location>
        <begin position="7"/>
        <end position="190"/>
    </location>
</feature>
<evidence type="ECO:0000256" key="9">
    <source>
        <dbReference type="HAMAP-Rule" id="MF_01852"/>
    </source>
</evidence>
<dbReference type="RefSeq" id="WP_348395299.1">
    <property type="nucleotide sequence ID" value="NZ_CP136600.1"/>
</dbReference>
<dbReference type="EMBL" id="CP136600">
    <property type="protein sequence ID" value="WOH36488.1"/>
    <property type="molecule type" value="Genomic_DNA"/>
</dbReference>
<accession>A0ABZ0GLU6</accession>
<evidence type="ECO:0000256" key="7">
    <source>
        <dbReference type="ARBA" id="ARBA00022840"/>
    </source>
</evidence>
<evidence type="ECO:0000256" key="2">
    <source>
        <dbReference type="ARBA" id="ARBA00022490"/>
    </source>
</evidence>
<dbReference type="SUPFAM" id="SSF55821">
    <property type="entry name" value="YrdC/RibB"/>
    <property type="match status" value="1"/>
</dbReference>
<proteinExistence type="inferred from homology"/>
<keyword evidence="5 9" id="KW-0548">Nucleotidyltransferase</keyword>
<keyword evidence="3 9" id="KW-0808">Transferase</keyword>
<name>A0ABZ0GLU6_9GAMM</name>
<comment type="function">
    <text evidence="9">Required for the formation of a threonylcarbamoyl group on adenosine at position 37 (t(6)A37) in tRNAs that read codons beginning with adenine. Catalyzes the conversion of L-threonine, HCO(3)(-)/CO(2) and ATP to give threonylcarbamoyl-AMP (TC-AMP) as the acyladenylate intermediate, with the release of diphosphate.</text>
</comment>
<keyword evidence="7 9" id="KW-0067">ATP-binding</keyword>
<dbReference type="PANTHER" id="PTHR17490:SF18">
    <property type="entry name" value="THREONYLCARBAMOYL-AMP SYNTHASE"/>
    <property type="match status" value="1"/>
</dbReference>
<comment type="catalytic activity">
    <reaction evidence="8 9">
        <text>L-threonine + hydrogencarbonate + ATP = L-threonylcarbamoyladenylate + diphosphate + H2O</text>
        <dbReference type="Rhea" id="RHEA:36407"/>
        <dbReference type="ChEBI" id="CHEBI:15377"/>
        <dbReference type="ChEBI" id="CHEBI:17544"/>
        <dbReference type="ChEBI" id="CHEBI:30616"/>
        <dbReference type="ChEBI" id="CHEBI:33019"/>
        <dbReference type="ChEBI" id="CHEBI:57926"/>
        <dbReference type="ChEBI" id="CHEBI:73682"/>
        <dbReference type="EC" id="2.7.7.87"/>
    </reaction>
</comment>
<dbReference type="InterPro" id="IPR006070">
    <property type="entry name" value="Sua5-like_dom"/>
</dbReference>
<organism evidence="11 12">
    <name type="scientific">Thalassotalea fonticola</name>
    <dbReference type="NCBI Taxonomy" id="3065649"/>
    <lineage>
        <taxon>Bacteria</taxon>
        <taxon>Pseudomonadati</taxon>
        <taxon>Pseudomonadota</taxon>
        <taxon>Gammaproteobacteria</taxon>
        <taxon>Alteromonadales</taxon>
        <taxon>Colwelliaceae</taxon>
        <taxon>Thalassotalea</taxon>
    </lineage>
</organism>
<dbReference type="InterPro" id="IPR017945">
    <property type="entry name" value="DHBP_synth_RibB-like_a/b_dom"/>
</dbReference>
<evidence type="ECO:0000259" key="10">
    <source>
        <dbReference type="PROSITE" id="PS51163"/>
    </source>
</evidence>
<dbReference type="EC" id="2.7.7.87" evidence="9"/>
<sequence>MNSDNPLATYSSAQEAFEQGGIIAYPTEAVFGIGCDPDNPSAVECLLKLKQRSISKGLILLAGNYSQLLPYIDDSKIPQDKRYSVLSRWPDGITQVMPANPSIAKYLTGDFATIAVRVTSQPDVVALCNATNKPIVSTSANLTGAAPADTWQQVEAAFGDRIDFLIKGETLGFDKPSTIINALTGDVYRS</sequence>
<dbReference type="PROSITE" id="PS51163">
    <property type="entry name" value="YRDC"/>
    <property type="match status" value="1"/>
</dbReference>
<reference evidence="11 12" key="1">
    <citation type="submission" date="2023-09" db="EMBL/GenBank/DDBJ databases">
        <authorList>
            <person name="Qi X."/>
        </authorList>
    </citation>
    <scope>NUCLEOTIDE SEQUENCE [LARGE SCALE GENOMIC DNA]</scope>
    <source>
        <strain evidence="11 12">S1-1</strain>
    </source>
</reference>
<dbReference type="Pfam" id="PF01300">
    <property type="entry name" value="Sua5_yciO_yrdC"/>
    <property type="match status" value="1"/>
</dbReference>
<keyword evidence="2 9" id="KW-0963">Cytoplasm</keyword>